<proteinExistence type="inferred from homology"/>
<dbReference type="PROSITE" id="PS51273">
    <property type="entry name" value="GATASE_TYPE_1"/>
    <property type="match status" value="1"/>
</dbReference>
<dbReference type="InterPro" id="IPR029062">
    <property type="entry name" value="Class_I_gatase-like"/>
</dbReference>
<evidence type="ECO:0000259" key="10">
    <source>
        <dbReference type="Pfam" id="PF00117"/>
    </source>
</evidence>
<dbReference type="GO" id="GO:0042802">
    <property type="term" value="F:identical protein binding"/>
    <property type="evidence" value="ECO:0007669"/>
    <property type="project" value="TreeGrafter"/>
</dbReference>
<comment type="catalytic activity">
    <reaction evidence="9">
        <text>UTP + L-glutamine + ATP + H2O = CTP + L-glutamate + ADP + phosphate + 2 H(+)</text>
        <dbReference type="Rhea" id="RHEA:26426"/>
        <dbReference type="ChEBI" id="CHEBI:15377"/>
        <dbReference type="ChEBI" id="CHEBI:15378"/>
        <dbReference type="ChEBI" id="CHEBI:29985"/>
        <dbReference type="ChEBI" id="CHEBI:30616"/>
        <dbReference type="ChEBI" id="CHEBI:37563"/>
        <dbReference type="ChEBI" id="CHEBI:43474"/>
        <dbReference type="ChEBI" id="CHEBI:46398"/>
        <dbReference type="ChEBI" id="CHEBI:58359"/>
        <dbReference type="ChEBI" id="CHEBI:456216"/>
        <dbReference type="EC" id="6.3.4.2"/>
    </reaction>
</comment>
<dbReference type="Gene3D" id="3.40.50.880">
    <property type="match status" value="1"/>
</dbReference>
<dbReference type="NCBIfam" id="NF004836">
    <property type="entry name" value="PRK06186.1"/>
    <property type="match status" value="1"/>
</dbReference>
<keyword evidence="8" id="KW-0665">Pyrimidine biosynthesis</keyword>
<dbReference type="InterPro" id="IPR004468">
    <property type="entry name" value="CTP_synthase"/>
</dbReference>
<evidence type="ECO:0000256" key="2">
    <source>
        <dbReference type="ARBA" id="ARBA00007533"/>
    </source>
</evidence>
<dbReference type="GO" id="GO:0005524">
    <property type="term" value="F:ATP binding"/>
    <property type="evidence" value="ECO:0007669"/>
    <property type="project" value="UniProtKB-KW"/>
</dbReference>
<accession>A0A7X0C2W9</accession>
<keyword evidence="7" id="KW-0315">Glutamine amidotransferase</keyword>
<dbReference type="GO" id="GO:0044210">
    <property type="term" value="P:'de novo' CTP biosynthetic process"/>
    <property type="evidence" value="ECO:0007669"/>
    <property type="project" value="UniProtKB-UniPathway"/>
</dbReference>
<dbReference type="GO" id="GO:0005829">
    <property type="term" value="C:cytosol"/>
    <property type="evidence" value="ECO:0007669"/>
    <property type="project" value="TreeGrafter"/>
</dbReference>
<dbReference type="UniPathway" id="UPA00159">
    <property type="reaction ID" value="UER00277"/>
</dbReference>
<organism evidence="11 12">
    <name type="scientific">Nonomuraea muscovyensis</name>
    <dbReference type="NCBI Taxonomy" id="1124761"/>
    <lineage>
        <taxon>Bacteria</taxon>
        <taxon>Bacillati</taxon>
        <taxon>Actinomycetota</taxon>
        <taxon>Actinomycetes</taxon>
        <taxon>Streptosporangiales</taxon>
        <taxon>Streptosporangiaceae</taxon>
        <taxon>Nonomuraea</taxon>
    </lineage>
</organism>
<evidence type="ECO:0000256" key="7">
    <source>
        <dbReference type="ARBA" id="ARBA00022962"/>
    </source>
</evidence>
<keyword evidence="12" id="KW-1185">Reference proteome</keyword>
<keyword evidence="5" id="KW-0547">Nucleotide-binding</keyword>
<evidence type="ECO:0000256" key="5">
    <source>
        <dbReference type="ARBA" id="ARBA00022741"/>
    </source>
</evidence>
<dbReference type="EMBL" id="JACHJB010000002">
    <property type="protein sequence ID" value="MBB6347499.1"/>
    <property type="molecule type" value="Genomic_DNA"/>
</dbReference>
<evidence type="ECO:0000256" key="3">
    <source>
        <dbReference type="ARBA" id="ARBA00012291"/>
    </source>
</evidence>
<dbReference type="PANTHER" id="PTHR11550:SF0">
    <property type="entry name" value="CTP SYNTHASE-RELATED"/>
    <property type="match status" value="1"/>
</dbReference>
<reference evidence="11 12" key="1">
    <citation type="submission" date="2020-08" db="EMBL/GenBank/DDBJ databases">
        <title>Sequencing the genomes of 1000 actinobacteria strains.</title>
        <authorList>
            <person name="Klenk H.-P."/>
        </authorList>
    </citation>
    <scope>NUCLEOTIDE SEQUENCE [LARGE SCALE GENOMIC DNA]</scope>
    <source>
        <strain evidence="11 12">DSM 45913</strain>
    </source>
</reference>
<dbReference type="GO" id="GO:0019856">
    <property type="term" value="P:pyrimidine nucleobase biosynthetic process"/>
    <property type="evidence" value="ECO:0007669"/>
    <property type="project" value="TreeGrafter"/>
</dbReference>
<evidence type="ECO:0000313" key="11">
    <source>
        <dbReference type="EMBL" id="MBB6347499.1"/>
    </source>
</evidence>
<dbReference type="Proteomes" id="UP000583800">
    <property type="component" value="Unassembled WGS sequence"/>
</dbReference>
<evidence type="ECO:0000313" key="12">
    <source>
        <dbReference type="Proteomes" id="UP000583800"/>
    </source>
</evidence>
<comment type="similarity">
    <text evidence="2">Belongs to the CTP synthase family.</text>
</comment>
<evidence type="ECO:0000256" key="6">
    <source>
        <dbReference type="ARBA" id="ARBA00022840"/>
    </source>
</evidence>
<dbReference type="InterPro" id="IPR017926">
    <property type="entry name" value="GATASE"/>
</dbReference>
<dbReference type="AlphaFoldDB" id="A0A7X0C2W9"/>
<keyword evidence="6" id="KW-0067">ATP-binding</keyword>
<gene>
    <name evidence="11" type="ORF">FHU36_004044</name>
</gene>
<comment type="caution">
    <text evidence="11">The sequence shown here is derived from an EMBL/GenBank/DDBJ whole genome shotgun (WGS) entry which is preliminary data.</text>
</comment>
<dbReference type="SUPFAM" id="SSF52317">
    <property type="entry name" value="Class I glutamine amidotransferase-like"/>
    <property type="match status" value="1"/>
</dbReference>
<dbReference type="PANTHER" id="PTHR11550">
    <property type="entry name" value="CTP SYNTHASE"/>
    <property type="match status" value="1"/>
</dbReference>
<feature type="domain" description="Glutamine amidotransferase" evidence="10">
    <location>
        <begin position="22"/>
        <end position="211"/>
    </location>
</feature>
<evidence type="ECO:0000256" key="1">
    <source>
        <dbReference type="ARBA" id="ARBA00005171"/>
    </source>
</evidence>
<evidence type="ECO:0000256" key="4">
    <source>
        <dbReference type="ARBA" id="ARBA00022598"/>
    </source>
</evidence>
<evidence type="ECO:0000256" key="9">
    <source>
        <dbReference type="ARBA" id="ARBA00047781"/>
    </source>
</evidence>
<keyword evidence="4" id="KW-0436">Ligase</keyword>
<name>A0A7X0C2W9_9ACTN</name>
<dbReference type="GO" id="GO:0016829">
    <property type="term" value="F:lyase activity"/>
    <property type="evidence" value="ECO:0007669"/>
    <property type="project" value="UniProtKB-KW"/>
</dbReference>
<protein>
    <recommendedName>
        <fullName evidence="3">CTP synthase (glutamine hydrolyzing)</fullName>
        <ecNumber evidence="3">6.3.4.2</ecNumber>
    </recommendedName>
</protein>
<evidence type="ECO:0000256" key="8">
    <source>
        <dbReference type="ARBA" id="ARBA00022975"/>
    </source>
</evidence>
<dbReference type="RefSeq" id="WP_246502506.1">
    <property type="nucleotide sequence ID" value="NZ_JACHJB010000002.1"/>
</dbReference>
<keyword evidence="11" id="KW-0456">Lyase</keyword>
<comment type="pathway">
    <text evidence="1">Pyrimidine metabolism; CTP biosynthesis via de novo pathway; CTP from UDP: step 2/2.</text>
</comment>
<sequence length="239" mass="25428">MRIALVGDRSPGVRSHVRVPSLLEALRERDGIALDPYWIPTPEADGLERFDGIWMLPGSPYLSEEGAVAAARTAREHGIPFLGTCGGFQHMLLEYARDVCGLRVAHAENEPQAEEFLLTPLACSLAGHEGLVRLAAGSLIGRIVGAATTVEAYNCSYGLNPAHKRTLEEHGLVFSGHADDGSVRVAELPSHPFFLATLFQPELAGDGRRPHPVIAAFAAAVAERAARPAVGRRGTVSGG</sequence>
<dbReference type="GO" id="GO:0003883">
    <property type="term" value="F:CTP synthase activity"/>
    <property type="evidence" value="ECO:0007669"/>
    <property type="project" value="UniProtKB-EC"/>
</dbReference>
<dbReference type="EC" id="6.3.4.2" evidence="3"/>
<dbReference type="Pfam" id="PF00117">
    <property type="entry name" value="GATase"/>
    <property type="match status" value="1"/>
</dbReference>